<comment type="caution">
    <text evidence="1">The sequence shown here is derived from an EMBL/GenBank/DDBJ whole genome shotgun (WGS) entry which is preliminary data.</text>
</comment>
<protein>
    <submittedName>
        <fullName evidence="1">Uncharacterized protein</fullName>
    </submittedName>
</protein>
<evidence type="ECO:0000313" key="1">
    <source>
        <dbReference type="EMBL" id="MBW4564576.1"/>
    </source>
</evidence>
<evidence type="ECO:0000313" key="2">
    <source>
        <dbReference type="Proteomes" id="UP000715781"/>
    </source>
</evidence>
<dbReference type="EMBL" id="JAHHHN010000023">
    <property type="protein sequence ID" value="MBW4564576.1"/>
    <property type="molecule type" value="Genomic_DNA"/>
</dbReference>
<reference evidence="1" key="2">
    <citation type="journal article" date="2022" name="Microbiol. Resour. Announc.">
        <title>Metagenome Sequencing to Explore Phylogenomics of Terrestrial Cyanobacteria.</title>
        <authorList>
            <person name="Ward R.D."/>
            <person name="Stajich J.E."/>
            <person name="Johansen J.R."/>
            <person name="Huntemann M."/>
            <person name="Clum A."/>
            <person name="Foster B."/>
            <person name="Foster B."/>
            <person name="Roux S."/>
            <person name="Palaniappan K."/>
            <person name="Varghese N."/>
            <person name="Mukherjee S."/>
            <person name="Reddy T.B.K."/>
            <person name="Daum C."/>
            <person name="Copeland A."/>
            <person name="Chen I.A."/>
            <person name="Ivanova N.N."/>
            <person name="Kyrpides N.C."/>
            <person name="Shapiro N."/>
            <person name="Eloe-Fadrosh E.A."/>
            <person name="Pietrasiak N."/>
        </authorList>
    </citation>
    <scope>NUCLEOTIDE SEQUENCE</scope>
    <source>
        <strain evidence="1">JT2-VF2</strain>
    </source>
</reference>
<sequence>MQRLIFLNKRAIRVTAICGRSERIPCPVAIALNYGQESPSDSWGQRFM</sequence>
<reference evidence="1" key="1">
    <citation type="submission" date="2021-05" db="EMBL/GenBank/DDBJ databases">
        <authorList>
            <person name="Pietrasiak N."/>
            <person name="Ward R."/>
            <person name="Stajich J.E."/>
            <person name="Kurbessoian T."/>
        </authorList>
    </citation>
    <scope>NUCLEOTIDE SEQUENCE</scope>
    <source>
        <strain evidence="1">JT2-VF2</strain>
    </source>
</reference>
<dbReference type="Proteomes" id="UP000715781">
    <property type="component" value="Unassembled WGS sequence"/>
</dbReference>
<dbReference type="AlphaFoldDB" id="A0A951Q4S2"/>
<accession>A0A951Q4S2</accession>
<organism evidence="1 2">
    <name type="scientific">Mojavia pulchra JT2-VF2</name>
    <dbReference type="NCBI Taxonomy" id="287848"/>
    <lineage>
        <taxon>Bacteria</taxon>
        <taxon>Bacillati</taxon>
        <taxon>Cyanobacteriota</taxon>
        <taxon>Cyanophyceae</taxon>
        <taxon>Nostocales</taxon>
        <taxon>Nostocaceae</taxon>
    </lineage>
</organism>
<name>A0A951Q4S2_9NOST</name>
<gene>
    <name evidence="1" type="ORF">KME32_26295</name>
</gene>
<proteinExistence type="predicted"/>